<dbReference type="GO" id="GO:0005886">
    <property type="term" value="C:plasma membrane"/>
    <property type="evidence" value="ECO:0007669"/>
    <property type="project" value="UniProtKB-SubCell"/>
</dbReference>
<accession>A0A6G9H9J4</accession>
<evidence type="ECO:0000313" key="9">
    <source>
        <dbReference type="Proteomes" id="UP000501179"/>
    </source>
</evidence>
<gene>
    <name evidence="8" type="ORF">HA039_15080</name>
</gene>
<keyword evidence="3 6" id="KW-0812">Transmembrane</keyword>
<evidence type="ECO:0000256" key="6">
    <source>
        <dbReference type="SAM" id="Phobius"/>
    </source>
</evidence>
<sequence>MSAAAYAAMLCAGVAAWLTVDRDAAVRRATVLFVDGPEGAAHGVDGGRAGVGRWSGAVLWRRWRVRVVLGARRLRGEWLCLPVAVVLAVLGDSVLPLVGGAVAVPFVRRRLRAGERARAAERRAGGVVALCGAAAGELRSGAQPVPALLAAAVATGGLGDGEARVVAAARFGGDVSEALRRAAREPGCEGLAGLAACWRVAVDGGAGLAAGLDRLEAALRAEREQREALRAQLAGAWSTVAVLGLLPVLGLAMGWALGADPLRVLLHTPAGCGCLVVGGLLEGAGLWWAGRIVRTGMGT</sequence>
<evidence type="ECO:0000256" key="5">
    <source>
        <dbReference type="ARBA" id="ARBA00023136"/>
    </source>
</evidence>
<organism evidence="8 9">
    <name type="scientific">Streptomyces liangshanensis</name>
    <dbReference type="NCBI Taxonomy" id="2717324"/>
    <lineage>
        <taxon>Bacteria</taxon>
        <taxon>Bacillati</taxon>
        <taxon>Actinomycetota</taxon>
        <taxon>Actinomycetes</taxon>
        <taxon>Kitasatosporales</taxon>
        <taxon>Streptomycetaceae</taxon>
        <taxon>Streptomyces</taxon>
    </lineage>
</organism>
<dbReference type="Pfam" id="PF00482">
    <property type="entry name" value="T2SSF"/>
    <property type="match status" value="1"/>
</dbReference>
<feature type="transmembrane region" description="Helical" evidence="6">
    <location>
        <begin position="83"/>
        <end position="107"/>
    </location>
</feature>
<dbReference type="Proteomes" id="UP000501179">
    <property type="component" value="Chromosome"/>
</dbReference>
<feature type="transmembrane region" description="Helical" evidence="6">
    <location>
        <begin position="233"/>
        <end position="258"/>
    </location>
</feature>
<keyword evidence="9" id="KW-1185">Reference proteome</keyword>
<dbReference type="PANTHER" id="PTHR35007">
    <property type="entry name" value="INTEGRAL MEMBRANE PROTEIN-RELATED"/>
    <property type="match status" value="1"/>
</dbReference>
<dbReference type="KEGG" id="slia:HA039_15080"/>
<evidence type="ECO:0000256" key="3">
    <source>
        <dbReference type="ARBA" id="ARBA00022692"/>
    </source>
</evidence>
<reference evidence="8 9" key="1">
    <citation type="submission" date="2020-03" db="EMBL/GenBank/DDBJ databases">
        <title>A novel species.</title>
        <authorList>
            <person name="Gao J."/>
        </authorList>
    </citation>
    <scope>NUCLEOTIDE SEQUENCE [LARGE SCALE GENOMIC DNA]</scope>
    <source>
        <strain evidence="8 9">QMT-12</strain>
    </source>
</reference>
<dbReference type="RefSeq" id="WP_167036826.1">
    <property type="nucleotide sequence ID" value="NZ_CP050177.1"/>
</dbReference>
<evidence type="ECO:0000259" key="7">
    <source>
        <dbReference type="Pfam" id="PF00482"/>
    </source>
</evidence>
<keyword evidence="2" id="KW-1003">Cell membrane</keyword>
<evidence type="ECO:0000256" key="4">
    <source>
        <dbReference type="ARBA" id="ARBA00022989"/>
    </source>
</evidence>
<name>A0A6G9H9J4_9ACTN</name>
<feature type="domain" description="Type II secretion system protein GspF" evidence="7">
    <location>
        <begin position="136"/>
        <end position="253"/>
    </location>
</feature>
<protein>
    <recommendedName>
        <fullName evidence="7">Type II secretion system protein GspF domain-containing protein</fullName>
    </recommendedName>
</protein>
<keyword evidence="4 6" id="KW-1133">Transmembrane helix</keyword>
<dbReference type="PANTHER" id="PTHR35007:SF4">
    <property type="entry name" value="CONSERVED TRANSMEMBRANE PROTEIN-RELATED"/>
    <property type="match status" value="1"/>
</dbReference>
<evidence type="ECO:0000313" key="8">
    <source>
        <dbReference type="EMBL" id="QIQ06909.1"/>
    </source>
</evidence>
<evidence type="ECO:0000256" key="1">
    <source>
        <dbReference type="ARBA" id="ARBA00004651"/>
    </source>
</evidence>
<evidence type="ECO:0000256" key="2">
    <source>
        <dbReference type="ARBA" id="ARBA00022475"/>
    </source>
</evidence>
<dbReference type="AlphaFoldDB" id="A0A6G9H9J4"/>
<proteinExistence type="predicted"/>
<comment type="subcellular location">
    <subcellularLocation>
        <location evidence="1">Cell membrane</location>
        <topology evidence="1">Multi-pass membrane protein</topology>
    </subcellularLocation>
</comment>
<keyword evidence="5 6" id="KW-0472">Membrane</keyword>
<dbReference type="EMBL" id="CP050177">
    <property type="protein sequence ID" value="QIQ06909.1"/>
    <property type="molecule type" value="Genomic_DNA"/>
</dbReference>
<feature type="transmembrane region" description="Helical" evidence="6">
    <location>
        <begin position="264"/>
        <end position="289"/>
    </location>
</feature>
<dbReference type="InterPro" id="IPR018076">
    <property type="entry name" value="T2SS_GspF_dom"/>
</dbReference>